<keyword evidence="12" id="KW-1208">Phospholipid metabolism</keyword>
<evidence type="ECO:0000313" key="15">
    <source>
        <dbReference type="Proteomes" id="UP001183535"/>
    </source>
</evidence>
<dbReference type="InterPro" id="IPR017438">
    <property type="entry name" value="ATP-NAD_kinase_N"/>
</dbReference>
<keyword evidence="8" id="KW-0067">ATP-binding</keyword>
<evidence type="ECO:0000256" key="2">
    <source>
        <dbReference type="ARBA" id="ARBA00005983"/>
    </source>
</evidence>
<dbReference type="NCBIfam" id="TIGR00147">
    <property type="entry name" value="YegS/Rv2252/BmrU family lipid kinase"/>
    <property type="match status" value="1"/>
</dbReference>
<evidence type="ECO:0000256" key="7">
    <source>
        <dbReference type="ARBA" id="ARBA00022777"/>
    </source>
</evidence>
<dbReference type="Pfam" id="PF00781">
    <property type="entry name" value="DAGK_cat"/>
    <property type="match status" value="1"/>
</dbReference>
<keyword evidence="5" id="KW-0479">Metal-binding</keyword>
<keyword evidence="10" id="KW-0443">Lipid metabolism</keyword>
<evidence type="ECO:0000256" key="3">
    <source>
        <dbReference type="ARBA" id="ARBA00022516"/>
    </source>
</evidence>
<gene>
    <name evidence="14" type="ORF">RM877_04385</name>
</gene>
<reference evidence="15" key="1">
    <citation type="submission" date="2023-07" db="EMBL/GenBank/DDBJ databases">
        <title>30 novel species of actinomycetes from the DSMZ collection.</title>
        <authorList>
            <person name="Nouioui I."/>
        </authorList>
    </citation>
    <scope>NUCLEOTIDE SEQUENCE [LARGE SCALE GENOMIC DNA]</scope>
    <source>
        <strain evidence="15">DSM 41981</strain>
    </source>
</reference>
<dbReference type="GO" id="GO:0008654">
    <property type="term" value="P:phospholipid biosynthetic process"/>
    <property type="evidence" value="ECO:0007669"/>
    <property type="project" value="UniProtKB-KW"/>
</dbReference>
<dbReference type="SUPFAM" id="SSF111331">
    <property type="entry name" value="NAD kinase/diacylglycerol kinase-like"/>
    <property type="match status" value="1"/>
</dbReference>
<evidence type="ECO:0000256" key="1">
    <source>
        <dbReference type="ARBA" id="ARBA00001946"/>
    </source>
</evidence>
<evidence type="ECO:0000256" key="11">
    <source>
        <dbReference type="ARBA" id="ARBA00023209"/>
    </source>
</evidence>
<dbReference type="InterPro" id="IPR001206">
    <property type="entry name" value="Diacylglycerol_kinase_cat_dom"/>
</dbReference>
<sequence length="303" mass="31463">MRQFTAVVNPTAGRAAGAAALLAVARRLREAGAELETAYSGSLDHAKDLAREAGARGRVVLAVGGDGIAGGIGGALSGTGGVLGLVPAGRGNDFARALRLPSDPGELADVLLHGTPRPVDTVEVSSAVHDRAVVLGSVYAGVDALANLHANRSRLLRGAASYYAGGLRAVATWRAARYRVTVDGTEHPHTGYTVVAANSGYYGSGRAVAPDARVDDGLLDVVLIRDAPRRLFFALMNDLTTGAHVHRPQVEILRGREVRISADREIPYGADGEVDAVLPVTARVLPGALRVLYGTPRPPGTRP</sequence>
<dbReference type="InterPro" id="IPR045540">
    <property type="entry name" value="YegS/DAGK_C"/>
</dbReference>
<evidence type="ECO:0000256" key="5">
    <source>
        <dbReference type="ARBA" id="ARBA00022723"/>
    </source>
</evidence>
<dbReference type="Gene3D" id="2.60.200.40">
    <property type="match status" value="1"/>
</dbReference>
<evidence type="ECO:0000256" key="12">
    <source>
        <dbReference type="ARBA" id="ARBA00023264"/>
    </source>
</evidence>
<dbReference type="GO" id="GO:0046872">
    <property type="term" value="F:metal ion binding"/>
    <property type="evidence" value="ECO:0007669"/>
    <property type="project" value="UniProtKB-KW"/>
</dbReference>
<keyword evidence="7 14" id="KW-0418">Kinase</keyword>
<keyword evidence="9" id="KW-0460">Magnesium</keyword>
<evidence type="ECO:0000256" key="10">
    <source>
        <dbReference type="ARBA" id="ARBA00023098"/>
    </source>
</evidence>
<evidence type="ECO:0000256" key="9">
    <source>
        <dbReference type="ARBA" id="ARBA00022842"/>
    </source>
</evidence>
<dbReference type="PANTHER" id="PTHR12358:SF106">
    <property type="entry name" value="LIPID KINASE YEGS"/>
    <property type="match status" value="1"/>
</dbReference>
<accession>A0ABD5EJ86</accession>
<dbReference type="PROSITE" id="PS50146">
    <property type="entry name" value="DAGK"/>
    <property type="match status" value="1"/>
</dbReference>
<name>A0ABD5EJ86_9ACTN</name>
<dbReference type="InterPro" id="IPR005218">
    <property type="entry name" value="Diacylglycerol/lipid_kinase"/>
</dbReference>
<dbReference type="RefSeq" id="WP_093828342.1">
    <property type="nucleotide sequence ID" value="NZ_JAVRES010000001.1"/>
</dbReference>
<dbReference type="Gene3D" id="3.40.50.10330">
    <property type="entry name" value="Probable inorganic polyphosphate/atp-NAD kinase, domain 1"/>
    <property type="match status" value="1"/>
</dbReference>
<evidence type="ECO:0000256" key="8">
    <source>
        <dbReference type="ARBA" id="ARBA00022840"/>
    </source>
</evidence>
<dbReference type="SMART" id="SM00046">
    <property type="entry name" value="DAGKc"/>
    <property type="match status" value="1"/>
</dbReference>
<dbReference type="InterPro" id="IPR016064">
    <property type="entry name" value="NAD/diacylglycerol_kinase_sf"/>
</dbReference>
<comment type="caution">
    <text evidence="14">The sequence shown here is derived from an EMBL/GenBank/DDBJ whole genome shotgun (WGS) entry which is preliminary data.</text>
</comment>
<feature type="domain" description="DAGKc" evidence="13">
    <location>
        <begin position="1"/>
        <end position="128"/>
    </location>
</feature>
<comment type="similarity">
    <text evidence="2">Belongs to the diacylglycerol/lipid kinase family.</text>
</comment>
<dbReference type="Proteomes" id="UP001183535">
    <property type="component" value="Unassembled WGS sequence"/>
</dbReference>
<evidence type="ECO:0000256" key="6">
    <source>
        <dbReference type="ARBA" id="ARBA00022741"/>
    </source>
</evidence>
<evidence type="ECO:0000256" key="4">
    <source>
        <dbReference type="ARBA" id="ARBA00022679"/>
    </source>
</evidence>
<dbReference type="GO" id="GO:0016301">
    <property type="term" value="F:kinase activity"/>
    <property type="evidence" value="ECO:0007669"/>
    <property type="project" value="UniProtKB-KW"/>
</dbReference>
<evidence type="ECO:0000259" key="13">
    <source>
        <dbReference type="PROSITE" id="PS50146"/>
    </source>
</evidence>
<organism evidence="14 15">
    <name type="scientific">Streptomyces doudnae</name>
    <dbReference type="NCBI Taxonomy" id="3075536"/>
    <lineage>
        <taxon>Bacteria</taxon>
        <taxon>Bacillati</taxon>
        <taxon>Actinomycetota</taxon>
        <taxon>Actinomycetes</taxon>
        <taxon>Kitasatosporales</taxon>
        <taxon>Streptomycetaceae</taxon>
        <taxon>Streptomyces</taxon>
    </lineage>
</organism>
<keyword evidence="11" id="KW-0594">Phospholipid biosynthesis</keyword>
<comment type="cofactor">
    <cofactor evidence="1">
        <name>Mg(2+)</name>
        <dbReference type="ChEBI" id="CHEBI:18420"/>
    </cofactor>
</comment>
<keyword evidence="6" id="KW-0547">Nucleotide-binding</keyword>
<keyword evidence="4" id="KW-0808">Transferase</keyword>
<dbReference type="AlphaFoldDB" id="A0ABD5EJ86"/>
<dbReference type="InterPro" id="IPR050187">
    <property type="entry name" value="Lipid_Phosphate_FormReg"/>
</dbReference>
<dbReference type="GO" id="GO:0005524">
    <property type="term" value="F:ATP binding"/>
    <property type="evidence" value="ECO:0007669"/>
    <property type="project" value="UniProtKB-KW"/>
</dbReference>
<dbReference type="Pfam" id="PF19279">
    <property type="entry name" value="YegS_C"/>
    <property type="match status" value="1"/>
</dbReference>
<dbReference type="EMBL" id="JAVRES010000001">
    <property type="protein sequence ID" value="MDT0433910.1"/>
    <property type="molecule type" value="Genomic_DNA"/>
</dbReference>
<dbReference type="PANTHER" id="PTHR12358">
    <property type="entry name" value="SPHINGOSINE KINASE"/>
    <property type="match status" value="1"/>
</dbReference>
<keyword evidence="3" id="KW-0444">Lipid biosynthesis</keyword>
<protein>
    <submittedName>
        <fullName evidence="14">YegS/Rv2252/BmrU family lipid kinase</fullName>
    </submittedName>
</protein>
<proteinExistence type="inferred from homology"/>
<keyword evidence="15" id="KW-1185">Reference proteome</keyword>
<evidence type="ECO:0000313" key="14">
    <source>
        <dbReference type="EMBL" id="MDT0433910.1"/>
    </source>
</evidence>